<dbReference type="PROSITE" id="PS50048">
    <property type="entry name" value="ZN2_CY6_FUNGAL_2"/>
    <property type="match status" value="1"/>
</dbReference>
<accession>A0A8H3FF23</accession>
<keyword evidence="5" id="KW-1185">Reference proteome</keyword>
<dbReference type="Pfam" id="PF00172">
    <property type="entry name" value="Zn_clus"/>
    <property type="match status" value="1"/>
</dbReference>
<dbReference type="CDD" id="cd00067">
    <property type="entry name" value="GAL4"/>
    <property type="match status" value="1"/>
</dbReference>
<dbReference type="SUPFAM" id="SSF57701">
    <property type="entry name" value="Zn2/Cys6 DNA-binding domain"/>
    <property type="match status" value="1"/>
</dbReference>
<evidence type="ECO:0000313" key="4">
    <source>
        <dbReference type="EMBL" id="CAF9923374.1"/>
    </source>
</evidence>
<organism evidence="4 5">
    <name type="scientific">Heterodermia speciosa</name>
    <dbReference type="NCBI Taxonomy" id="116794"/>
    <lineage>
        <taxon>Eukaryota</taxon>
        <taxon>Fungi</taxon>
        <taxon>Dikarya</taxon>
        <taxon>Ascomycota</taxon>
        <taxon>Pezizomycotina</taxon>
        <taxon>Lecanoromycetes</taxon>
        <taxon>OSLEUM clade</taxon>
        <taxon>Lecanoromycetidae</taxon>
        <taxon>Caliciales</taxon>
        <taxon>Physciaceae</taxon>
        <taxon>Heterodermia</taxon>
    </lineage>
</organism>
<dbReference type="PROSITE" id="PS00463">
    <property type="entry name" value="ZN2_CY6_FUNGAL_1"/>
    <property type="match status" value="1"/>
</dbReference>
<feature type="compositionally biased region" description="Low complexity" evidence="2">
    <location>
        <begin position="9"/>
        <end position="20"/>
    </location>
</feature>
<evidence type="ECO:0000256" key="2">
    <source>
        <dbReference type="SAM" id="MobiDB-lite"/>
    </source>
</evidence>
<dbReference type="InterPro" id="IPR036864">
    <property type="entry name" value="Zn2-C6_fun-type_DNA-bd_sf"/>
</dbReference>
<dbReference type="InterPro" id="IPR001138">
    <property type="entry name" value="Zn2Cys6_DnaBD"/>
</dbReference>
<evidence type="ECO:0000259" key="3">
    <source>
        <dbReference type="PROSITE" id="PS50048"/>
    </source>
</evidence>
<comment type="caution">
    <text evidence="4">The sequence shown here is derived from an EMBL/GenBank/DDBJ whole genome shotgun (WGS) entry which is preliminary data.</text>
</comment>
<dbReference type="InterPro" id="IPR052783">
    <property type="entry name" value="Metabolic/Drug-Res_Regulator"/>
</dbReference>
<dbReference type="Gene3D" id="4.10.240.10">
    <property type="entry name" value="Zn(2)-C6 fungal-type DNA-binding domain"/>
    <property type="match status" value="1"/>
</dbReference>
<dbReference type="PANTHER" id="PTHR47655">
    <property type="entry name" value="QUINIC ACID UTILIZATION ACTIVATOR"/>
    <property type="match status" value="1"/>
</dbReference>
<evidence type="ECO:0000313" key="5">
    <source>
        <dbReference type="Proteomes" id="UP000664521"/>
    </source>
</evidence>
<evidence type="ECO:0000256" key="1">
    <source>
        <dbReference type="ARBA" id="ARBA00023242"/>
    </source>
</evidence>
<feature type="region of interest" description="Disordered" evidence="2">
    <location>
        <begin position="1"/>
        <end position="28"/>
    </location>
</feature>
<feature type="domain" description="Zn(2)-C6 fungal-type" evidence="3">
    <location>
        <begin position="31"/>
        <end position="60"/>
    </location>
</feature>
<dbReference type="GO" id="GO:0000981">
    <property type="term" value="F:DNA-binding transcription factor activity, RNA polymerase II-specific"/>
    <property type="evidence" value="ECO:0007669"/>
    <property type="project" value="InterPro"/>
</dbReference>
<dbReference type="PANTHER" id="PTHR47655:SF3">
    <property type="entry name" value="ZN(II)2CYS6 TRANSCRIPTION FACTOR (EUROFUNG)"/>
    <property type="match status" value="1"/>
</dbReference>
<dbReference type="OrthoDB" id="4151048at2759"/>
<dbReference type="SMART" id="SM00066">
    <property type="entry name" value="GAL4"/>
    <property type="match status" value="1"/>
</dbReference>
<gene>
    <name evidence="4" type="ORF">HETSPECPRED_005308</name>
</gene>
<dbReference type="EMBL" id="CAJPDS010000033">
    <property type="protein sequence ID" value="CAF9923374.1"/>
    <property type="molecule type" value="Genomic_DNA"/>
</dbReference>
<reference evidence="4" key="1">
    <citation type="submission" date="2021-03" db="EMBL/GenBank/DDBJ databases">
        <authorList>
            <person name="Tagirdzhanova G."/>
        </authorList>
    </citation>
    <scope>NUCLEOTIDE SEQUENCE</scope>
</reference>
<protein>
    <recommendedName>
        <fullName evidence="3">Zn(2)-C6 fungal-type domain-containing protein</fullName>
    </recommendedName>
</protein>
<dbReference type="AlphaFoldDB" id="A0A8H3FF23"/>
<dbReference type="Proteomes" id="UP000664521">
    <property type="component" value="Unassembled WGS sequence"/>
</dbReference>
<proteinExistence type="predicted"/>
<dbReference type="GO" id="GO:0008270">
    <property type="term" value="F:zinc ion binding"/>
    <property type="evidence" value="ECO:0007669"/>
    <property type="project" value="InterPro"/>
</dbReference>
<keyword evidence="1" id="KW-0539">Nucleus</keyword>
<sequence>MAQSRDNTEALALLKTETTTTPPPRKRVGKACDRCRNKKSKCNGQQSCSRCTDDNELCLYSQRDKGGDKLWPRGTVETMQKQRDILGDTILTLYKKAFPDVPDSRVPAVHQIAEDMHCMGTLEVSGRAICKVHETIADGLLRLRKRPDCPECAKNKKVEDAENQAREQITMGHLENQLLEQTLGPGPA</sequence>
<name>A0A8H3FF23_9LECA</name>